<comment type="caution">
    <text evidence="2">The sequence shown here is derived from an EMBL/GenBank/DDBJ whole genome shotgun (WGS) entry which is preliminary data.</text>
</comment>
<name>A0A151CDY5_9BACT</name>
<reference evidence="2 3" key="1">
    <citation type="submission" date="2015-11" db="EMBL/GenBank/DDBJ databases">
        <title>Draft genome of Sulfurovum riftiae 1812E, a member of the Epsilonproteobacteria isolated from the tube of the deep-sea hydrothermal vent tubewom Riftia pachyptila.</title>
        <authorList>
            <person name="Vetriani C."/>
            <person name="Giovannelli D."/>
        </authorList>
    </citation>
    <scope>NUCLEOTIDE SEQUENCE [LARGE SCALE GENOMIC DNA]</scope>
    <source>
        <strain evidence="2 3">1812E</strain>
    </source>
</reference>
<feature type="domain" description="Rhodanese" evidence="1">
    <location>
        <begin position="112"/>
        <end position="226"/>
    </location>
</feature>
<sequence length="232" mass="26898">MRIQYMFLPMLAASLLIGAEGIEYSGVMVTVNTAEKKQINYLIERKIPAICKKVPINNEMLWTGNFANPKVPEACKSTYVHTKGKLQPLQLYDDLETYGELEVLAFIKKMQTNDNLLLVDSRKESWFNYMTIPGAINMPFNYFKKRNNYEFHFEYALKYLGVTKDKEGWYDFRNAKTLLLFCNGPWCSQSPAMIHALREIGYPVEKLKWYRGGMQDWLGAGLTSTRKSEAKR</sequence>
<organism evidence="2 3">
    <name type="scientific">Sulfurovum riftiae</name>
    <dbReference type="NCBI Taxonomy" id="1630136"/>
    <lineage>
        <taxon>Bacteria</taxon>
        <taxon>Pseudomonadati</taxon>
        <taxon>Campylobacterota</taxon>
        <taxon>Epsilonproteobacteria</taxon>
        <taxon>Campylobacterales</taxon>
        <taxon>Sulfurovaceae</taxon>
        <taxon>Sulfurovum</taxon>
    </lineage>
</organism>
<dbReference type="AlphaFoldDB" id="A0A151CDY5"/>
<dbReference type="InterPro" id="IPR001763">
    <property type="entry name" value="Rhodanese-like_dom"/>
</dbReference>
<dbReference type="SUPFAM" id="SSF52821">
    <property type="entry name" value="Rhodanese/Cell cycle control phosphatase"/>
    <property type="match status" value="1"/>
</dbReference>
<evidence type="ECO:0000259" key="1">
    <source>
        <dbReference type="PROSITE" id="PS50206"/>
    </source>
</evidence>
<dbReference type="Gene3D" id="3.40.250.10">
    <property type="entry name" value="Rhodanese-like domain"/>
    <property type="match status" value="1"/>
</dbReference>
<dbReference type="SMART" id="SM00450">
    <property type="entry name" value="RHOD"/>
    <property type="match status" value="1"/>
</dbReference>
<keyword evidence="3" id="KW-1185">Reference proteome</keyword>
<dbReference type="OrthoDB" id="9784513at2"/>
<dbReference type="EMBL" id="LNKT01000067">
    <property type="protein sequence ID" value="KYJ85730.1"/>
    <property type="molecule type" value="Genomic_DNA"/>
</dbReference>
<dbReference type="Proteomes" id="UP000075359">
    <property type="component" value="Unassembled WGS sequence"/>
</dbReference>
<dbReference type="RefSeq" id="WP_082792132.1">
    <property type="nucleotide sequence ID" value="NZ_LNKT01000067.1"/>
</dbReference>
<protein>
    <recommendedName>
        <fullName evidence="1">Rhodanese domain-containing protein</fullName>
    </recommendedName>
</protein>
<dbReference type="STRING" id="1630136.AS592_03050"/>
<dbReference type="Pfam" id="PF00581">
    <property type="entry name" value="Rhodanese"/>
    <property type="match status" value="1"/>
</dbReference>
<accession>A0A151CDY5</accession>
<evidence type="ECO:0000313" key="2">
    <source>
        <dbReference type="EMBL" id="KYJ85730.1"/>
    </source>
</evidence>
<evidence type="ECO:0000313" key="3">
    <source>
        <dbReference type="Proteomes" id="UP000075359"/>
    </source>
</evidence>
<gene>
    <name evidence="2" type="ORF">AS592_03050</name>
</gene>
<dbReference type="InterPro" id="IPR036873">
    <property type="entry name" value="Rhodanese-like_dom_sf"/>
</dbReference>
<proteinExistence type="predicted"/>
<dbReference type="PROSITE" id="PS50206">
    <property type="entry name" value="RHODANESE_3"/>
    <property type="match status" value="1"/>
</dbReference>
<dbReference type="CDD" id="cd00158">
    <property type="entry name" value="RHOD"/>
    <property type="match status" value="1"/>
</dbReference>